<organism evidence="8 9">
    <name type="scientific">Candidatus Magasanikbacteria bacterium GW2011_GWA2_41_55</name>
    <dbReference type="NCBI Taxonomy" id="1619038"/>
    <lineage>
        <taxon>Bacteria</taxon>
        <taxon>Candidatus Magasanikiibacteriota</taxon>
    </lineage>
</organism>
<comment type="caution">
    <text evidence="8">The sequence shown here is derived from an EMBL/GenBank/DDBJ whole genome shotgun (WGS) entry which is preliminary data.</text>
</comment>
<dbReference type="InterPro" id="IPR019734">
    <property type="entry name" value="TPR_rpt"/>
</dbReference>
<dbReference type="InterPro" id="IPR011990">
    <property type="entry name" value="TPR-like_helical_dom_sf"/>
</dbReference>
<dbReference type="InterPro" id="IPR007016">
    <property type="entry name" value="O-antigen_ligase-rel_domated"/>
</dbReference>
<evidence type="ECO:0000256" key="6">
    <source>
        <dbReference type="SAM" id="Phobius"/>
    </source>
</evidence>
<evidence type="ECO:0000256" key="4">
    <source>
        <dbReference type="ARBA" id="ARBA00023136"/>
    </source>
</evidence>
<dbReference type="InterPro" id="IPR051533">
    <property type="entry name" value="WaaL-like"/>
</dbReference>
<evidence type="ECO:0000313" key="9">
    <source>
        <dbReference type="Proteomes" id="UP000034299"/>
    </source>
</evidence>
<dbReference type="Proteomes" id="UP000034299">
    <property type="component" value="Unassembled WGS sequence"/>
</dbReference>
<feature type="repeat" description="TPR" evidence="5">
    <location>
        <begin position="607"/>
        <end position="640"/>
    </location>
</feature>
<dbReference type="SMART" id="SM00028">
    <property type="entry name" value="TPR"/>
    <property type="match status" value="3"/>
</dbReference>
<feature type="transmembrane region" description="Helical" evidence="6">
    <location>
        <begin position="109"/>
        <end position="130"/>
    </location>
</feature>
<evidence type="ECO:0000256" key="3">
    <source>
        <dbReference type="ARBA" id="ARBA00022989"/>
    </source>
</evidence>
<dbReference type="AlphaFoldDB" id="A0A0G0WKV8"/>
<feature type="transmembrane region" description="Helical" evidence="6">
    <location>
        <begin position="12"/>
        <end position="32"/>
    </location>
</feature>
<feature type="domain" description="O-antigen ligase-related" evidence="7">
    <location>
        <begin position="219"/>
        <end position="379"/>
    </location>
</feature>
<feature type="transmembrane region" description="Helical" evidence="6">
    <location>
        <begin position="366"/>
        <end position="390"/>
    </location>
</feature>
<feature type="transmembrane region" description="Helical" evidence="6">
    <location>
        <begin position="38"/>
        <end position="56"/>
    </location>
</feature>
<dbReference type="EMBL" id="LCBP01000026">
    <property type="protein sequence ID" value="KKS12692.1"/>
    <property type="molecule type" value="Genomic_DNA"/>
</dbReference>
<accession>A0A0G0WKV8</accession>
<reference evidence="8 9" key="1">
    <citation type="journal article" date="2015" name="Nature">
        <title>rRNA introns, odd ribosomes, and small enigmatic genomes across a large radiation of phyla.</title>
        <authorList>
            <person name="Brown C.T."/>
            <person name="Hug L.A."/>
            <person name="Thomas B.C."/>
            <person name="Sharon I."/>
            <person name="Castelle C.J."/>
            <person name="Singh A."/>
            <person name="Wilkins M.J."/>
            <person name="Williams K.H."/>
            <person name="Banfield J.F."/>
        </authorList>
    </citation>
    <scope>NUCLEOTIDE SEQUENCE [LARGE SCALE GENOMIC DNA]</scope>
</reference>
<dbReference type="SUPFAM" id="SSF48452">
    <property type="entry name" value="TPR-like"/>
    <property type="match status" value="1"/>
</dbReference>
<gene>
    <name evidence="8" type="ORF">UU69_C0026G0008</name>
</gene>
<sequence>MSLIKYRSILKFSLYLIMLLPLVFTPFTFFPWHFGKTIIFQIFVEVLVVLFLWSKLSSPRSLSKIRIVGQEYSKFNFLDWSILLFLTIIFVTSLIGVNPSNSFWGNQARANGVFIWLHFGVFYFLMVSFFRSYNVIASLDTKVKAKPSSSFFLTAVIVAVLVSITALFPNILPESWQASSGGGIIGNRAFLASYLILAAGISLYLFVKYENKCRWLFLAALILFIYTIFDTGNRGALVGIIAGILLGLALCLFFVHNKKIKIGSAISLFVLCSLFFVLFIFKDKPVLQKFVPSISGLTSISFSSGTVQTRLLAWQSAWQGIKERSFQGWGWGNYGVVFDKNYNPQFLKYGFSETVWDKPHNWLLEVGVTSGMGGVIVYLAILFFAGFYLLKNKNFILFATTVAHFIANLFLFETTNSLILWFLFLAFVSASDEFSCHPRVSGDSVVNERIGLPDSSLRKNNKARRGFILFAILIIFYLLFFNFRSFKSSYFMRQAELSSTLMEWTGFVDKALSFKVPFLSENAVFLAEQFTKFDKAGAIANSQELEKTVLKIAAVLEKGVQNYPDDLSFPIWAGQVYLVLGEKFNERYYYQAEENLLKAEKISPNKQEVLFLLGRLYLLKKDFGKALDFQNKAVAAAPEINISHWFLGLTYVAQGERAAGLKEIEKAIELGYSLTVDQKLYVLDIYALEKNYSKLIDEYKKMIESDPENVNWLIKLAAIYAESGDKKAALETTRQAVGLFPPLKIEAEKFIKQYKLLENK</sequence>
<dbReference type="GO" id="GO:0016020">
    <property type="term" value="C:membrane"/>
    <property type="evidence" value="ECO:0007669"/>
    <property type="project" value="UniProtKB-SubCell"/>
</dbReference>
<keyword evidence="2 6" id="KW-0812">Transmembrane</keyword>
<dbReference type="Pfam" id="PF04932">
    <property type="entry name" value="Wzy_C"/>
    <property type="match status" value="1"/>
</dbReference>
<keyword evidence="3 6" id="KW-1133">Transmembrane helix</keyword>
<evidence type="ECO:0000256" key="1">
    <source>
        <dbReference type="ARBA" id="ARBA00004141"/>
    </source>
</evidence>
<dbReference type="Gene3D" id="1.25.40.10">
    <property type="entry name" value="Tetratricopeptide repeat domain"/>
    <property type="match status" value="2"/>
</dbReference>
<evidence type="ECO:0000256" key="5">
    <source>
        <dbReference type="PROSITE-ProRule" id="PRU00339"/>
    </source>
</evidence>
<dbReference type="PANTHER" id="PTHR37422">
    <property type="entry name" value="TEICHURONIC ACID BIOSYNTHESIS PROTEIN TUAE"/>
    <property type="match status" value="1"/>
</dbReference>
<feature type="transmembrane region" description="Helical" evidence="6">
    <location>
        <begin position="466"/>
        <end position="483"/>
    </location>
</feature>
<feature type="transmembrane region" description="Helical" evidence="6">
    <location>
        <begin position="184"/>
        <end position="206"/>
    </location>
</feature>
<keyword evidence="4 6" id="KW-0472">Membrane</keyword>
<proteinExistence type="predicted"/>
<feature type="transmembrane region" description="Helical" evidence="6">
    <location>
        <begin position="213"/>
        <end position="229"/>
    </location>
</feature>
<dbReference type="PANTHER" id="PTHR37422:SF13">
    <property type="entry name" value="LIPOPOLYSACCHARIDE BIOSYNTHESIS PROTEIN PA4999-RELATED"/>
    <property type="match status" value="1"/>
</dbReference>
<dbReference type="PROSITE" id="PS50005">
    <property type="entry name" value="TPR"/>
    <property type="match status" value="1"/>
</dbReference>
<feature type="transmembrane region" description="Helical" evidence="6">
    <location>
        <begin position="77"/>
        <end position="97"/>
    </location>
</feature>
<feature type="transmembrane region" description="Helical" evidence="6">
    <location>
        <begin position="151"/>
        <end position="172"/>
    </location>
</feature>
<name>A0A0G0WKV8_9BACT</name>
<feature type="transmembrane region" description="Helical" evidence="6">
    <location>
        <begin position="262"/>
        <end position="281"/>
    </location>
</feature>
<comment type="subcellular location">
    <subcellularLocation>
        <location evidence="1">Membrane</location>
        <topology evidence="1">Multi-pass membrane protein</topology>
    </subcellularLocation>
</comment>
<protein>
    <submittedName>
        <fullName evidence="8">Tfp pilus assembly protein PilF</fullName>
    </submittedName>
</protein>
<keyword evidence="5" id="KW-0802">TPR repeat</keyword>
<evidence type="ECO:0000256" key="2">
    <source>
        <dbReference type="ARBA" id="ARBA00022692"/>
    </source>
</evidence>
<feature type="transmembrane region" description="Helical" evidence="6">
    <location>
        <begin position="235"/>
        <end position="255"/>
    </location>
</feature>
<dbReference type="Pfam" id="PF13432">
    <property type="entry name" value="TPR_16"/>
    <property type="match status" value="1"/>
</dbReference>
<evidence type="ECO:0000313" key="8">
    <source>
        <dbReference type="EMBL" id="KKS12692.1"/>
    </source>
</evidence>
<evidence type="ECO:0000259" key="7">
    <source>
        <dbReference type="Pfam" id="PF04932"/>
    </source>
</evidence>